<keyword evidence="3" id="KW-1185">Reference proteome</keyword>
<dbReference type="RefSeq" id="WP_114381793.1">
    <property type="nucleotide sequence ID" value="NZ_QPJD01000012.1"/>
</dbReference>
<comment type="caution">
    <text evidence="2">The sequence shown here is derived from an EMBL/GenBank/DDBJ whole genome shotgun (WGS) entry which is preliminary data.</text>
</comment>
<protein>
    <submittedName>
        <fullName evidence="2">Uncharacterized protein</fullName>
    </submittedName>
</protein>
<dbReference type="AlphaFoldDB" id="A0A368VXF3"/>
<name>A0A368VXF3_9BACL</name>
<organism evidence="2 3">
    <name type="scientific">Paenibacillus prosopidis</name>
    <dbReference type="NCBI Taxonomy" id="630520"/>
    <lineage>
        <taxon>Bacteria</taxon>
        <taxon>Bacillati</taxon>
        <taxon>Bacillota</taxon>
        <taxon>Bacilli</taxon>
        <taxon>Bacillales</taxon>
        <taxon>Paenibacillaceae</taxon>
        <taxon>Paenibacillus</taxon>
    </lineage>
</organism>
<accession>A0A368VXF3</accession>
<feature type="region of interest" description="Disordered" evidence="1">
    <location>
        <begin position="46"/>
        <end position="67"/>
    </location>
</feature>
<sequence>MKMEQWIEQQIDKIKKDIENHPDTLKIPDYTLGWIASMLESAWSRGRNQGSNEAYENVQKWREETNE</sequence>
<dbReference type="Proteomes" id="UP000252415">
    <property type="component" value="Unassembled WGS sequence"/>
</dbReference>
<evidence type="ECO:0000313" key="2">
    <source>
        <dbReference type="EMBL" id="RCW44232.1"/>
    </source>
</evidence>
<proteinExistence type="predicted"/>
<evidence type="ECO:0000313" key="3">
    <source>
        <dbReference type="Proteomes" id="UP000252415"/>
    </source>
</evidence>
<reference evidence="2 3" key="1">
    <citation type="submission" date="2018-07" db="EMBL/GenBank/DDBJ databases">
        <title>Genomic Encyclopedia of Type Strains, Phase III (KMG-III): the genomes of soil and plant-associated and newly described type strains.</title>
        <authorList>
            <person name="Whitman W."/>
        </authorList>
    </citation>
    <scope>NUCLEOTIDE SEQUENCE [LARGE SCALE GENOMIC DNA]</scope>
    <source>
        <strain evidence="2 3">CECT 7506</strain>
    </source>
</reference>
<gene>
    <name evidence="2" type="ORF">DFP97_11296</name>
</gene>
<dbReference type="EMBL" id="QPJD01000012">
    <property type="protein sequence ID" value="RCW44232.1"/>
    <property type="molecule type" value="Genomic_DNA"/>
</dbReference>
<evidence type="ECO:0000256" key="1">
    <source>
        <dbReference type="SAM" id="MobiDB-lite"/>
    </source>
</evidence>